<evidence type="ECO:0008006" key="3">
    <source>
        <dbReference type="Google" id="ProtNLM"/>
    </source>
</evidence>
<organism evidence="1 2">
    <name type="scientific">Fictibacillus barbaricus</name>
    <dbReference type="NCBI Taxonomy" id="182136"/>
    <lineage>
        <taxon>Bacteria</taxon>
        <taxon>Bacillati</taxon>
        <taxon>Bacillota</taxon>
        <taxon>Bacilli</taxon>
        <taxon>Bacillales</taxon>
        <taxon>Fictibacillaceae</taxon>
        <taxon>Fictibacillus</taxon>
    </lineage>
</organism>
<protein>
    <recommendedName>
        <fullName evidence="3">Secreted protein</fullName>
    </recommendedName>
</protein>
<evidence type="ECO:0000313" key="2">
    <source>
        <dbReference type="Proteomes" id="UP001258181"/>
    </source>
</evidence>
<proteinExistence type="predicted"/>
<dbReference type="Proteomes" id="UP001258181">
    <property type="component" value="Unassembled WGS sequence"/>
</dbReference>
<accession>A0ABU1U3I7</accession>
<keyword evidence="2" id="KW-1185">Reference proteome</keyword>
<gene>
    <name evidence="1" type="ORF">J2X07_002911</name>
</gene>
<sequence>MEVMTYVLWMLLLVGSVMKNHLLLISAPKSGQAVPAARKKATLKFSTKKKNEKVIELALAVKQTQNKQIFSWIDTS</sequence>
<comment type="caution">
    <text evidence="1">The sequence shown here is derived from an EMBL/GenBank/DDBJ whole genome shotgun (WGS) entry which is preliminary data.</text>
</comment>
<reference evidence="1 2" key="1">
    <citation type="submission" date="2023-07" db="EMBL/GenBank/DDBJ databases">
        <title>Sorghum-associated microbial communities from plants grown in Nebraska, USA.</title>
        <authorList>
            <person name="Schachtman D."/>
        </authorList>
    </citation>
    <scope>NUCLEOTIDE SEQUENCE [LARGE SCALE GENOMIC DNA]</scope>
    <source>
        <strain evidence="1 2">BE211</strain>
    </source>
</reference>
<name>A0ABU1U3I7_9BACL</name>
<dbReference type="EMBL" id="JAVDWA010000005">
    <property type="protein sequence ID" value="MDR7073921.1"/>
    <property type="molecule type" value="Genomic_DNA"/>
</dbReference>
<dbReference type="RefSeq" id="WP_310260022.1">
    <property type="nucleotide sequence ID" value="NZ_JAVDWA010000005.1"/>
</dbReference>
<evidence type="ECO:0000313" key="1">
    <source>
        <dbReference type="EMBL" id="MDR7073921.1"/>
    </source>
</evidence>